<proteinExistence type="predicted"/>
<dbReference type="InterPro" id="IPR001387">
    <property type="entry name" value="Cro/C1-type_HTH"/>
</dbReference>
<dbReference type="InterPro" id="IPR010982">
    <property type="entry name" value="Lambda_DNA-bd_dom_sf"/>
</dbReference>
<evidence type="ECO:0000259" key="1">
    <source>
        <dbReference type="PROSITE" id="PS50943"/>
    </source>
</evidence>
<dbReference type="GO" id="GO:0003677">
    <property type="term" value="F:DNA binding"/>
    <property type="evidence" value="ECO:0007669"/>
    <property type="project" value="InterPro"/>
</dbReference>
<feature type="domain" description="HTH cro/C1-type" evidence="1">
    <location>
        <begin position="6"/>
        <end position="54"/>
    </location>
</feature>
<dbReference type="Pfam" id="PF13560">
    <property type="entry name" value="HTH_31"/>
    <property type="match status" value="1"/>
</dbReference>
<dbReference type="EMBL" id="CP048630">
    <property type="protein sequence ID" value="QIB32652.1"/>
    <property type="molecule type" value="Genomic_DNA"/>
</dbReference>
<dbReference type="PROSITE" id="PS50943">
    <property type="entry name" value="HTH_CROC1"/>
    <property type="match status" value="1"/>
</dbReference>
<dbReference type="RefSeq" id="WP_163073709.1">
    <property type="nucleotide sequence ID" value="NZ_CP048630.1"/>
</dbReference>
<protein>
    <submittedName>
        <fullName evidence="2">Helix-turn-helix transcriptional regulator</fullName>
    </submittedName>
</protein>
<dbReference type="SUPFAM" id="SSF47413">
    <property type="entry name" value="lambda repressor-like DNA-binding domains"/>
    <property type="match status" value="1"/>
</dbReference>
<dbReference type="CDD" id="cd00093">
    <property type="entry name" value="HTH_XRE"/>
    <property type="match status" value="1"/>
</dbReference>
<dbReference type="Proteomes" id="UP000464751">
    <property type="component" value="Chromosome"/>
</dbReference>
<dbReference type="SMART" id="SM00530">
    <property type="entry name" value="HTH_XRE"/>
    <property type="match status" value="1"/>
</dbReference>
<dbReference type="Gene3D" id="1.10.260.40">
    <property type="entry name" value="lambda repressor-like DNA-binding domains"/>
    <property type="match status" value="1"/>
</dbReference>
<dbReference type="AlphaFoldDB" id="A0A6P1YHM8"/>
<gene>
    <name evidence="2" type="ORF">G3A50_02240</name>
</gene>
<name>A0A6P1YHM8_9HYPH</name>
<reference evidence="2 3" key="1">
    <citation type="submission" date="2020-02" db="EMBL/GenBank/DDBJ databases">
        <authorList>
            <person name="Li G."/>
        </authorList>
    </citation>
    <scope>NUCLEOTIDE SEQUENCE [LARGE SCALE GENOMIC DNA]</scope>
    <source>
        <strain evidence="2 3">DSM 102029</strain>
    </source>
</reference>
<sequence length="66" mass="7334">MSPPEFREWRLRLGLTQAQAARALGLATTSDGTSSDAVRHYENGRRSVPQTVAILCQYIERYGPLA</sequence>
<dbReference type="KEGG" id="apra:G3A50_02240"/>
<evidence type="ECO:0000313" key="3">
    <source>
        <dbReference type="Proteomes" id="UP000464751"/>
    </source>
</evidence>
<keyword evidence="3" id="KW-1185">Reference proteome</keyword>
<evidence type="ECO:0000313" key="2">
    <source>
        <dbReference type="EMBL" id="QIB32652.1"/>
    </source>
</evidence>
<organism evidence="2 3">
    <name type="scientific">Ancylobacter pratisalsi</name>
    <dbReference type="NCBI Taxonomy" id="1745854"/>
    <lineage>
        <taxon>Bacteria</taxon>
        <taxon>Pseudomonadati</taxon>
        <taxon>Pseudomonadota</taxon>
        <taxon>Alphaproteobacteria</taxon>
        <taxon>Hyphomicrobiales</taxon>
        <taxon>Xanthobacteraceae</taxon>
        <taxon>Ancylobacter</taxon>
    </lineage>
</organism>
<accession>A0A6P1YHM8</accession>